<organism evidence="7 8">
    <name type="scientific">Photinus pyralis</name>
    <name type="common">Common eastern firefly</name>
    <name type="synonym">Lampyris pyralis</name>
    <dbReference type="NCBI Taxonomy" id="7054"/>
    <lineage>
        <taxon>Eukaryota</taxon>
        <taxon>Metazoa</taxon>
        <taxon>Ecdysozoa</taxon>
        <taxon>Arthropoda</taxon>
        <taxon>Hexapoda</taxon>
        <taxon>Insecta</taxon>
        <taxon>Pterygota</taxon>
        <taxon>Neoptera</taxon>
        <taxon>Endopterygota</taxon>
        <taxon>Coleoptera</taxon>
        <taxon>Polyphaga</taxon>
        <taxon>Elateriformia</taxon>
        <taxon>Elateroidea</taxon>
        <taxon>Lampyridae</taxon>
        <taxon>Lampyrinae</taxon>
        <taxon>Photinus</taxon>
    </lineage>
</organism>
<accession>A0A5N4AN43</accession>
<dbReference type="InterPro" id="IPR042425">
    <property type="entry name" value="APCDD1"/>
</dbReference>
<feature type="domain" description="APCDD1" evidence="6">
    <location>
        <begin position="334"/>
        <end position="553"/>
    </location>
</feature>
<evidence type="ECO:0000313" key="7">
    <source>
        <dbReference type="EMBL" id="KAB0798749.1"/>
    </source>
</evidence>
<sequence>MTGPRFNLVTVCPLSRSQNRKRNITSPTMPFRFQPMHETHVRVPREISKCVKCEIGPIMRLLIVLSVCSFVNGEARQCAKLLAKAANQDRNTIVETSVKTLSGVWLSESCETRPGPEYVLRHYTFEENGNYKLIQHHYWDNSCSSPKLSIVAIGLLKTKRDSFLHHDALTGYSKPSNITVIPQDAVAAKELDGIVSNHCPGQYWKTWRRYEEHLVFTNPKDRHHLQQLEFERIQETLPNTQHYLQNSSGAITCLGDLRWSFNELNLIKVQLRPNQHGNGNEMHWELLLGDIPSRKNLMEHYMPTGFQIPLVKTSKGNKEVLKGRKFFVKYTCSICSNLASNERSPPHLIEKPRLPAYIGGEWVSERCEVRPMGLYLTRHFTFHNEDLRWMGEHRFYVDPFCTLRKFTVTASGTFEMNDGENPLKEASNIEFKIEKAPLVIYDQGLIEYMPWENCGKLRWKIGVGQELAETGGCEQLGIIIPSVQYDIVKMEMSYQGLWLLFLGQADTENSPRDTPLKRPTAFQVPLVRCGEAHSQHLFNSDYEDSGQPRTFATYIQVVLVFVTLNF</sequence>
<dbReference type="Pfam" id="PF14921">
    <property type="entry name" value="APCDDC"/>
    <property type="match status" value="2"/>
</dbReference>
<dbReference type="PANTHER" id="PTHR31021:SF1">
    <property type="entry name" value="CHROMOSOME UNDETERMINED SCAFFOLD_56, WHOLE GENOME SHOTGUN SEQUENCE"/>
    <property type="match status" value="1"/>
</dbReference>
<evidence type="ECO:0000256" key="2">
    <source>
        <dbReference type="ARBA" id="ARBA00022692"/>
    </source>
</evidence>
<evidence type="ECO:0000256" key="5">
    <source>
        <dbReference type="ARBA" id="ARBA00023180"/>
    </source>
</evidence>
<comment type="caution">
    <text evidence="7">The sequence shown here is derived from an EMBL/GenBank/DDBJ whole genome shotgun (WGS) entry which is preliminary data.</text>
</comment>
<evidence type="ECO:0000256" key="4">
    <source>
        <dbReference type="ARBA" id="ARBA00023136"/>
    </source>
</evidence>
<protein>
    <recommendedName>
        <fullName evidence="6">APCDD1 domain-containing protein</fullName>
    </recommendedName>
</protein>
<evidence type="ECO:0000256" key="3">
    <source>
        <dbReference type="ARBA" id="ARBA00022729"/>
    </source>
</evidence>
<dbReference type="GO" id="GO:0017147">
    <property type="term" value="F:Wnt-protein binding"/>
    <property type="evidence" value="ECO:0007669"/>
    <property type="project" value="InterPro"/>
</dbReference>
<keyword evidence="5" id="KW-0325">Glycoprotein</keyword>
<feature type="domain" description="APCDD1" evidence="6">
    <location>
        <begin position="77"/>
        <end position="323"/>
    </location>
</feature>
<dbReference type="GO" id="GO:0005886">
    <property type="term" value="C:plasma membrane"/>
    <property type="evidence" value="ECO:0007669"/>
    <property type="project" value="InterPro"/>
</dbReference>
<keyword evidence="8" id="KW-1185">Reference proteome</keyword>
<dbReference type="PANTHER" id="PTHR31021">
    <property type="entry name" value="ADENOMATOSIS POLYPOSIS COLI DOWN-REGULATED 1"/>
    <property type="match status" value="1"/>
</dbReference>
<comment type="subcellular location">
    <subcellularLocation>
        <location evidence="1">Membrane</location>
        <topology evidence="1">Single-pass membrane protein</topology>
    </subcellularLocation>
</comment>
<dbReference type="Proteomes" id="UP000327044">
    <property type="component" value="Unassembled WGS sequence"/>
</dbReference>
<evidence type="ECO:0000259" key="6">
    <source>
        <dbReference type="SMART" id="SM01352"/>
    </source>
</evidence>
<dbReference type="EMBL" id="VVIM01000005">
    <property type="protein sequence ID" value="KAB0798749.1"/>
    <property type="molecule type" value="Genomic_DNA"/>
</dbReference>
<keyword evidence="4" id="KW-0472">Membrane</keyword>
<keyword evidence="2" id="KW-0812">Transmembrane</keyword>
<keyword evidence="3" id="KW-0732">Signal</keyword>
<proteinExistence type="predicted"/>
<evidence type="ECO:0000256" key="1">
    <source>
        <dbReference type="ARBA" id="ARBA00004167"/>
    </source>
</evidence>
<dbReference type="InterPro" id="IPR029405">
    <property type="entry name" value="APCDD1_dom"/>
</dbReference>
<dbReference type="OrthoDB" id="5985602at2759"/>
<evidence type="ECO:0000313" key="8">
    <source>
        <dbReference type="Proteomes" id="UP000327044"/>
    </source>
</evidence>
<dbReference type="SMART" id="SM01352">
    <property type="entry name" value="APCDDC"/>
    <property type="match status" value="2"/>
</dbReference>
<reference evidence="7 8" key="1">
    <citation type="journal article" date="2018" name="Elife">
        <title>Firefly genomes illuminate parallel origins of bioluminescence in beetles.</title>
        <authorList>
            <person name="Fallon T.R."/>
            <person name="Lower S.E."/>
            <person name="Chang C.H."/>
            <person name="Bessho-Uehara M."/>
            <person name="Martin G.J."/>
            <person name="Bewick A.J."/>
            <person name="Behringer M."/>
            <person name="Debat H.J."/>
            <person name="Wong I."/>
            <person name="Day J.C."/>
            <person name="Suvorov A."/>
            <person name="Silva C.J."/>
            <person name="Stanger-Hall K.F."/>
            <person name="Hall D.W."/>
            <person name="Schmitz R.J."/>
            <person name="Nelson D.R."/>
            <person name="Lewis S.M."/>
            <person name="Shigenobu S."/>
            <person name="Bybee S.M."/>
            <person name="Larracuente A.M."/>
            <person name="Oba Y."/>
            <person name="Weng J.K."/>
        </authorList>
    </citation>
    <scope>NUCLEOTIDE SEQUENCE [LARGE SCALE GENOMIC DNA]</scope>
    <source>
        <strain evidence="7">1611_PpyrPB1</strain>
        <tissue evidence="7">Whole body</tissue>
    </source>
</reference>
<gene>
    <name evidence="7" type="ORF">PPYR_06629</name>
</gene>
<dbReference type="GO" id="GO:0030178">
    <property type="term" value="P:negative regulation of Wnt signaling pathway"/>
    <property type="evidence" value="ECO:0007669"/>
    <property type="project" value="InterPro"/>
</dbReference>
<dbReference type="InParanoid" id="A0A5N4AN43"/>
<name>A0A5N4AN43_PHOPY</name>
<dbReference type="AlphaFoldDB" id="A0A5N4AN43"/>